<evidence type="ECO:0000256" key="4">
    <source>
        <dbReference type="ARBA" id="ARBA00022692"/>
    </source>
</evidence>
<evidence type="ECO:0000256" key="2">
    <source>
        <dbReference type="ARBA" id="ARBA00022475"/>
    </source>
</evidence>
<dbReference type="GeneID" id="87755970"/>
<gene>
    <name evidence="9" type="ORF">SAMN02910343_00944</name>
</gene>
<sequence>MFAYAYTFLTALVVTFLLTPAVKRFALKIGAVDKPNARKVHHGLIPRLGGLAIYAGFMVSILCTVGISFEMVGIMLGATVLVLVGVVDDVYSLPAKVKLLGQIFSAAIVVIGFGIHIDWLVLPMAGLIYLPALISIPLTIFWIIGFINTVNLIDGLDGLAAGVAAIASVAIAMLAFQMGQWESAACMVAMAGSALAFLQYNFNPAKIFMGDTGSMFLGYIIAVVSVLGAMKTAAAAVLFVPLIALTVPIMDTLMAIVRRKLSGIPIFAPDKSHLHHRLLAQGLDQKHVVLVMYALTAFFSCVALLVIHLKPYVGIAIVGVALAVFLLWAKKLGVLKENMATANPKEEHGLNGHVDK</sequence>
<feature type="transmembrane region" description="Helical" evidence="8">
    <location>
        <begin position="48"/>
        <end position="67"/>
    </location>
</feature>
<dbReference type="GO" id="GO:0046872">
    <property type="term" value="F:metal ion binding"/>
    <property type="evidence" value="ECO:0007669"/>
    <property type="project" value="UniProtKB-KW"/>
</dbReference>
<evidence type="ECO:0000313" key="10">
    <source>
        <dbReference type="Proteomes" id="UP000199689"/>
    </source>
</evidence>
<dbReference type="EMBL" id="FMXA01000010">
    <property type="protein sequence ID" value="SDA50107.1"/>
    <property type="molecule type" value="Genomic_DNA"/>
</dbReference>
<feature type="transmembrane region" description="Helical" evidence="8">
    <location>
        <begin position="312"/>
        <end position="329"/>
    </location>
</feature>
<evidence type="ECO:0000256" key="6">
    <source>
        <dbReference type="ARBA" id="ARBA00023136"/>
    </source>
</evidence>
<dbReference type="GO" id="GO:0044038">
    <property type="term" value="P:cell wall macromolecule biosynthetic process"/>
    <property type="evidence" value="ECO:0007669"/>
    <property type="project" value="TreeGrafter"/>
</dbReference>
<feature type="transmembrane region" description="Helical" evidence="8">
    <location>
        <begin position="6"/>
        <end position="27"/>
    </location>
</feature>
<protein>
    <submittedName>
        <fullName evidence="9">UDP-GlcNAc:undecaprenyl-phosphate GlcNAc-1-phosphate transferase</fullName>
    </submittedName>
</protein>
<evidence type="ECO:0000256" key="7">
    <source>
        <dbReference type="PIRSR" id="PIRSR600715-1"/>
    </source>
</evidence>
<dbReference type="InterPro" id="IPR018480">
    <property type="entry name" value="PNAcMuramoyl-5peptid_Trfase_CS"/>
</dbReference>
<evidence type="ECO:0000256" key="3">
    <source>
        <dbReference type="ARBA" id="ARBA00022679"/>
    </source>
</evidence>
<feature type="binding site" evidence="7">
    <location>
        <position position="151"/>
    </location>
    <ligand>
        <name>Mg(2+)</name>
        <dbReference type="ChEBI" id="CHEBI:18420"/>
    </ligand>
</feature>
<dbReference type="InterPro" id="IPR000715">
    <property type="entry name" value="Glycosyl_transferase_4"/>
</dbReference>
<feature type="transmembrane region" description="Helical" evidence="8">
    <location>
        <begin position="103"/>
        <end position="122"/>
    </location>
</feature>
<dbReference type="GO" id="GO:0009103">
    <property type="term" value="P:lipopolysaccharide biosynthetic process"/>
    <property type="evidence" value="ECO:0007669"/>
    <property type="project" value="TreeGrafter"/>
</dbReference>
<dbReference type="GO" id="GO:0071555">
    <property type="term" value="P:cell wall organization"/>
    <property type="evidence" value="ECO:0007669"/>
    <property type="project" value="TreeGrafter"/>
</dbReference>
<dbReference type="Pfam" id="PF00953">
    <property type="entry name" value="Glycos_transf_4"/>
    <property type="match status" value="1"/>
</dbReference>
<feature type="transmembrane region" description="Helical" evidence="8">
    <location>
        <begin position="73"/>
        <end position="91"/>
    </location>
</feature>
<evidence type="ECO:0000256" key="5">
    <source>
        <dbReference type="ARBA" id="ARBA00022989"/>
    </source>
</evidence>
<evidence type="ECO:0000313" key="9">
    <source>
        <dbReference type="EMBL" id="SDA50107.1"/>
    </source>
</evidence>
<dbReference type="PROSITE" id="PS01348">
    <property type="entry name" value="MRAY_2"/>
    <property type="match status" value="1"/>
</dbReference>
<dbReference type="RefSeq" id="WP_091364390.1">
    <property type="nucleotide sequence ID" value="NZ_FMXA01000010.1"/>
</dbReference>
<keyword evidence="3 9" id="KW-0808">Transferase</keyword>
<keyword evidence="6 8" id="KW-0472">Membrane</keyword>
<reference evidence="9 10" key="1">
    <citation type="submission" date="2016-10" db="EMBL/GenBank/DDBJ databases">
        <authorList>
            <person name="de Groot N.N."/>
        </authorList>
    </citation>
    <scope>NUCLEOTIDE SEQUENCE [LARGE SCALE GENOMIC DNA]</scope>
    <source>
        <strain evidence="9 10">DSM 15230</strain>
    </source>
</reference>
<keyword evidence="5 8" id="KW-1133">Transmembrane helix</keyword>
<feature type="binding site" evidence="7">
    <location>
        <position position="211"/>
    </location>
    <ligand>
        <name>Mg(2+)</name>
        <dbReference type="ChEBI" id="CHEBI:18420"/>
    </ligand>
</feature>
<evidence type="ECO:0000256" key="1">
    <source>
        <dbReference type="ARBA" id="ARBA00004651"/>
    </source>
</evidence>
<feature type="transmembrane region" description="Helical" evidence="8">
    <location>
        <begin position="128"/>
        <end position="147"/>
    </location>
</feature>
<dbReference type="PANTHER" id="PTHR22926:SF3">
    <property type="entry name" value="UNDECAPRENYL-PHOSPHATE ALPHA-N-ACETYLGLUCOSAMINYL 1-PHOSPHATE TRANSFERASE"/>
    <property type="match status" value="1"/>
</dbReference>
<keyword evidence="7" id="KW-0460">Magnesium</keyword>
<dbReference type="PANTHER" id="PTHR22926">
    <property type="entry name" value="PHOSPHO-N-ACETYLMURAMOYL-PENTAPEPTIDE-TRANSFERASE"/>
    <property type="match status" value="1"/>
</dbReference>
<accession>A0A1G5VXU1</accession>
<comment type="cofactor">
    <cofactor evidence="7">
        <name>Mg(2+)</name>
        <dbReference type="ChEBI" id="CHEBI:18420"/>
    </cofactor>
</comment>
<feature type="transmembrane region" description="Helical" evidence="8">
    <location>
        <begin position="212"/>
        <end position="230"/>
    </location>
</feature>
<keyword evidence="2" id="KW-1003">Cell membrane</keyword>
<organism evidence="9 10">
    <name type="scientific">Allisonella histaminiformans</name>
    <dbReference type="NCBI Taxonomy" id="209880"/>
    <lineage>
        <taxon>Bacteria</taxon>
        <taxon>Bacillati</taxon>
        <taxon>Bacillota</taxon>
        <taxon>Negativicutes</taxon>
        <taxon>Veillonellales</taxon>
        <taxon>Veillonellaceae</taxon>
        <taxon>Allisonella</taxon>
    </lineage>
</organism>
<keyword evidence="10" id="KW-1185">Reference proteome</keyword>
<feature type="transmembrane region" description="Helical" evidence="8">
    <location>
        <begin position="287"/>
        <end position="306"/>
    </location>
</feature>
<comment type="subcellular location">
    <subcellularLocation>
        <location evidence="1">Cell membrane</location>
        <topology evidence="1">Multi-pass membrane protein</topology>
    </subcellularLocation>
</comment>
<keyword evidence="4 8" id="KW-0812">Transmembrane</keyword>
<dbReference type="AlphaFoldDB" id="A0A1G5VXU1"/>
<evidence type="ECO:0000256" key="8">
    <source>
        <dbReference type="SAM" id="Phobius"/>
    </source>
</evidence>
<dbReference type="GO" id="GO:0005886">
    <property type="term" value="C:plasma membrane"/>
    <property type="evidence" value="ECO:0007669"/>
    <property type="project" value="UniProtKB-SubCell"/>
</dbReference>
<dbReference type="Proteomes" id="UP000199689">
    <property type="component" value="Unassembled WGS sequence"/>
</dbReference>
<dbReference type="STRING" id="209880.SAMN02910343_00944"/>
<feature type="transmembrane region" description="Helical" evidence="8">
    <location>
        <begin position="159"/>
        <end position="176"/>
    </location>
</feature>
<feature type="transmembrane region" description="Helical" evidence="8">
    <location>
        <begin position="236"/>
        <end position="257"/>
    </location>
</feature>
<name>A0A1G5VXU1_9FIRM</name>
<dbReference type="GO" id="GO:0016780">
    <property type="term" value="F:phosphotransferase activity, for other substituted phosphate groups"/>
    <property type="evidence" value="ECO:0007669"/>
    <property type="project" value="InterPro"/>
</dbReference>
<keyword evidence="7" id="KW-0479">Metal-binding</keyword>
<dbReference type="CDD" id="cd06853">
    <property type="entry name" value="GT_WecA_like"/>
    <property type="match status" value="1"/>
</dbReference>
<dbReference type="OrthoDB" id="9783652at2"/>
<proteinExistence type="predicted"/>